<sequence>MAGYRYPNLTIIIDESELHIKDPNVFSPAVIAKLPLSAAVHSSEASFRMLSKGFVVVSTYTYTLTLMPWTPEYGSTAVPLQTQLNPDPINHHIANSSRVPPPNERLSIEISGIPPHLTIHRLFSGICTIRDITLKPATLTCWVSAYGQEPLVPSIAHIGVRKTTEHGDLLNIWPLWYETYTEEMLGRMTPPEHRWSQRRVSSDLATVHQEEHHREYFAYADISTDSSLNNSDDDEHGWESDRSWKFH</sequence>
<reference evidence="2" key="1">
    <citation type="submission" date="2020-10" db="EMBL/GenBank/DDBJ databases">
        <authorList>
            <person name="Han B."/>
            <person name="Lu T."/>
            <person name="Zhao Q."/>
            <person name="Huang X."/>
            <person name="Zhao Y."/>
        </authorList>
    </citation>
    <scope>NUCLEOTIDE SEQUENCE</scope>
</reference>
<feature type="region of interest" description="Disordered" evidence="1">
    <location>
        <begin position="227"/>
        <end position="247"/>
    </location>
</feature>
<accession>A0A811PGA2</accession>
<organism evidence="2 3">
    <name type="scientific">Miscanthus lutarioriparius</name>
    <dbReference type="NCBI Taxonomy" id="422564"/>
    <lineage>
        <taxon>Eukaryota</taxon>
        <taxon>Viridiplantae</taxon>
        <taxon>Streptophyta</taxon>
        <taxon>Embryophyta</taxon>
        <taxon>Tracheophyta</taxon>
        <taxon>Spermatophyta</taxon>
        <taxon>Magnoliopsida</taxon>
        <taxon>Liliopsida</taxon>
        <taxon>Poales</taxon>
        <taxon>Poaceae</taxon>
        <taxon>PACMAD clade</taxon>
        <taxon>Panicoideae</taxon>
        <taxon>Andropogonodae</taxon>
        <taxon>Andropogoneae</taxon>
        <taxon>Saccharinae</taxon>
        <taxon>Miscanthus</taxon>
    </lineage>
</organism>
<evidence type="ECO:0000256" key="1">
    <source>
        <dbReference type="SAM" id="MobiDB-lite"/>
    </source>
</evidence>
<keyword evidence="3" id="KW-1185">Reference proteome</keyword>
<comment type="caution">
    <text evidence="2">The sequence shown here is derived from an EMBL/GenBank/DDBJ whole genome shotgun (WGS) entry which is preliminary data.</text>
</comment>
<dbReference type="Proteomes" id="UP000604825">
    <property type="component" value="Unassembled WGS sequence"/>
</dbReference>
<feature type="compositionally biased region" description="Basic and acidic residues" evidence="1">
    <location>
        <begin position="237"/>
        <end position="247"/>
    </location>
</feature>
<gene>
    <name evidence="2" type="ORF">NCGR_LOCUS25813</name>
</gene>
<dbReference type="AlphaFoldDB" id="A0A811PGA2"/>
<dbReference type="EMBL" id="CAJGYO010000006">
    <property type="protein sequence ID" value="CAD6238628.1"/>
    <property type="molecule type" value="Genomic_DNA"/>
</dbReference>
<evidence type="ECO:0000313" key="2">
    <source>
        <dbReference type="EMBL" id="CAD6238628.1"/>
    </source>
</evidence>
<name>A0A811PGA2_9POAL</name>
<proteinExistence type="predicted"/>
<protein>
    <submittedName>
        <fullName evidence="2">Uncharacterized protein</fullName>
    </submittedName>
</protein>
<evidence type="ECO:0000313" key="3">
    <source>
        <dbReference type="Proteomes" id="UP000604825"/>
    </source>
</evidence>